<dbReference type="EMBL" id="JABFYL010000036">
    <property type="protein sequence ID" value="NVN51489.1"/>
    <property type="molecule type" value="Genomic_DNA"/>
</dbReference>
<evidence type="ECO:0000313" key="2">
    <source>
        <dbReference type="EMBL" id="NVN51489.1"/>
    </source>
</evidence>
<accession>A0A850PMF4</accession>
<protein>
    <submittedName>
        <fullName evidence="2">Uncharacterized protein</fullName>
    </submittedName>
</protein>
<keyword evidence="3" id="KW-1185">Reference proteome</keyword>
<organism evidence="2 3">
    <name type="scientific">Mycolicibacterium hippocampi</name>
    <dbReference type="NCBI Taxonomy" id="659824"/>
    <lineage>
        <taxon>Bacteria</taxon>
        <taxon>Bacillati</taxon>
        <taxon>Actinomycetota</taxon>
        <taxon>Actinomycetes</taxon>
        <taxon>Mycobacteriales</taxon>
        <taxon>Mycobacteriaceae</taxon>
        <taxon>Mycolicibacterium</taxon>
    </lineage>
</organism>
<dbReference type="AlphaFoldDB" id="A0A850PMF4"/>
<dbReference type="Proteomes" id="UP000570517">
    <property type="component" value="Unassembled WGS sequence"/>
</dbReference>
<gene>
    <name evidence="2" type="ORF">HLY00_2647</name>
</gene>
<name>A0A850PMF4_9MYCO</name>
<sequence>MMTELASPDSRTSFPEPTISTLLPSPIIRTKLSSPSILTSPYTPTAVIIARSPVMSALLSYAETFVADPLMSTEAYLPDATPLLSSPFTEAWGFSFRPAAVADAFNPLAMASAPGYAAVARAVPICVTTLPSLAYAMWPGVVTAPAGVRLNAAEQPNASASVPTRPTALNVRTVVPFDRLAARRSRRPPGDRREQLLSEPVKFARESADFLAPQFLRHYPDSEIGRITMPIFTRRPPSPPGRPRPAARRTRVIAEARRDPPRCGADRQEDPARPGQDDASGPRSAIRGTPPRRRCG</sequence>
<reference evidence="2 3" key="1">
    <citation type="submission" date="2020-05" db="EMBL/GenBank/DDBJ databases">
        <title>Draft genome sequence of Mycobacterium hippocampi DL, isolated from European seabass, Dicentrarchus labrax, reared in fish farms.</title>
        <authorList>
            <person name="Stathopoulou P."/>
            <person name="Asimakis E."/>
            <person name="Tzokas K."/>
            <person name="Batargias C."/>
            <person name="Tsiamis G."/>
        </authorList>
    </citation>
    <scope>NUCLEOTIDE SEQUENCE [LARGE SCALE GENOMIC DNA]</scope>
    <source>
        <strain evidence="2 3">DL</strain>
    </source>
</reference>
<feature type="region of interest" description="Disordered" evidence="1">
    <location>
        <begin position="228"/>
        <end position="296"/>
    </location>
</feature>
<feature type="compositionally biased region" description="Basic and acidic residues" evidence="1">
    <location>
        <begin position="252"/>
        <end position="276"/>
    </location>
</feature>
<proteinExistence type="predicted"/>
<comment type="caution">
    <text evidence="2">The sequence shown here is derived from an EMBL/GenBank/DDBJ whole genome shotgun (WGS) entry which is preliminary data.</text>
</comment>
<evidence type="ECO:0000256" key="1">
    <source>
        <dbReference type="SAM" id="MobiDB-lite"/>
    </source>
</evidence>
<evidence type="ECO:0000313" key="3">
    <source>
        <dbReference type="Proteomes" id="UP000570517"/>
    </source>
</evidence>